<keyword evidence="1" id="KW-0812">Transmembrane</keyword>
<evidence type="ECO:0000313" key="3">
    <source>
        <dbReference type="Proteomes" id="UP000178377"/>
    </source>
</evidence>
<evidence type="ECO:0000313" key="2">
    <source>
        <dbReference type="EMBL" id="OGE89656.1"/>
    </source>
</evidence>
<sequence length="143" mass="15154">MKSRISWTFLITAIVVLAIPIAASAQTGFSLVPCGGTGQAACTFGHLILGGVRIINFLLAASAVVTMYYILTSAWLLLTALGSAEKIAAAKLGLRNAIIGFALILLSFAFINLLIQGLFGLTNCNWWTNPAQLWSNNSCLLPP</sequence>
<protein>
    <submittedName>
        <fullName evidence="2">Uncharacterized protein</fullName>
    </submittedName>
</protein>
<dbReference type="STRING" id="1817828.A2722_02295"/>
<gene>
    <name evidence="2" type="ORF">A2722_02295</name>
</gene>
<dbReference type="AlphaFoldDB" id="A0A1F5PIA4"/>
<keyword evidence="1" id="KW-0472">Membrane</keyword>
<dbReference type="EMBL" id="MFEO01000018">
    <property type="protein sequence ID" value="OGE89656.1"/>
    <property type="molecule type" value="Genomic_DNA"/>
</dbReference>
<proteinExistence type="predicted"/>
<feature type="transmembrane region" description="Helical" evidence="1">
    <location>
        <begin position="54"/>
        <end position="78"/>
    </location>
</feature>
<comment type="caution">
    <text evidence="2">The sequence shown here is derived from an EMBL/GenBank/DDBJ whole genome shotgun (WGS) entry which is preliminary data.</text>
</comment>
<evidence type="ECO:0000256" key="1">
    <source>
        <dbReference type="SAM" id="Phobius"/>
    </source>
</evidence>
<accession>A0A1F5PIA4</accession>
<dbReference type="Proteomes" id="UP000178377">
    <property type="component" value="Unassembled WGS sequence"/>
</dbReference>
<reference evidence="2 3" key="1">
    <citation type="journal article" date="2016" name="Nat. Commun.">
        <title>Thousands of microbial genomes shed light on interconnected biogeochemical processes in an aquifer system.</title>
        <authorList>
            <person name="Anantharaman K."/>
            <person name="Brown C.T."/>
            <person name="Hug L.A."/>
            <person name="Sharon I."/>
            <person name="Castelle C.J."/>
            <person name="Probst A.J."/>
            <person name="Thomas B.C."/>
            <person name="Singh A."/>
            <person name="Wilkins M.J."/>
            <person name="Karaoz U."/>
            <person name="Brodie E.L."/>
            <person name="Williams K.H."/>
            <person name="Hubbard S.S."/>
            <person name="Banfield J.F."/>
        </authorList>
    </citation>
    <scope>NUCLEOTIDE SEQUENCE [LARGE SCALE GENOMIC DNA]</scope>
</reference>
<feature type="transmembrane region" description="Helical" evidence="1">
    <location>
        <begin position="98"/>
        <end position="119"/>
    </location>
</feature>
<organism evidence="2 3">
    <name type="scientific">Candidatus Doudnabacteria bacterium RIFCSPHIGHO2_01_FULL_50_11</name>
    <dbReference type="NCBI Taxonomy" id="1817828"/>
    <lineage>
        <taxon>Bacteria</taxon>
        <taxon>Candidatus Doudnaibacteriota</taxon>
    </lineage>
</organism>
<keyword evidence="1" id="KW-1133">Transmembrane helix</keyword>
<name>A0A1F5PIA4_9BACT</name>